<name>A0A8H6R5T0_9PEZI</name>
<evidence type="ECO:0000313" key="1">
    <source>
        <dbReference type="EMBL" id="KAF7185649.1"/>
    </source>
</evidence>
<evidence type="ECO:0000313" key="2">
    <source>
        <dbReference type="Proteomes" id="UP000660729"/>
    </source>
</evidence>
<organism evidence="1 2">
    <name type="scientific">Pseudocercospora fuligena</name>
    <dbReference type="NCBI Taxonomy" id="685502"/>
    <lineage>
        <taxon>Eukaryota</taxon>
        <taxon>Fungi</taxon>
        <taxon>Dikarya</taxon>
        <taxon>Ascomycota</taxon>
        <taxon>Pezizomycotina</taxon>
        <taxon>Dothideomycetes</taxon>
        <taxon>Dothideomycetidae</taxon>
        <taxon>Mycosphaerellales</taxon>
        <taxon>Mycosphaerellaceae</taxon>
        <taxon>Pseudocercospora</taxon>
    </lineage>
</organism>
<comment type="caution">
    <text evidence="1">The sequence shown here is derived from an EMBL/GenBank/DDBJ whole genome shotgun (WGS) entry which is preliminary data.</text>
</comment>
<proteinExistence type="predicted"/>
<dbReference type="AlphaFoldDB" id="A0A8H6R5T0"/>
<sequence>MRKVAIYGWPSRGGVIILDDAQAIDLEFLGLDPLNPQLERDADQDSEDEFCQRLLLLGAKWWDSCARQIVVERFDKGDGDPTDDHRRGIGRGPHPFPTMREKRWVCVAWPSNGGFWISEFDIHGFGENDPDSEIPEECPGLAKVKLARSMDERAEILREEFKGKWFRTLEEYEGMKTFLRAWEWKSTGEVGRRMLSVDEMWEEWRGNLRPIVT</sequence>
<protein>
    <submittedName>
        <fullName evidence="1">Uncharacterized protein</fullName>
    </submittedName>
</protein>
<dbReference type="Proteomes" id="UP000660729">
    <property type="component" value="Unassembled WGS sequence"/>
</dbReference>
<dbReference type="OrthoDB" id="4487429at2759"/>
<dbReference type="EMBL" id="JABCIY010000313">
    <property type="protein sequence ID" value="KAF7185649.1"/>
    <property type="molecule type" value="Genomic_DNA"/>
</dbReference>
<gene>
    <name evidence="1" type="ORF">HII31_12990</name>
</gene>
<keyword evidence="2" id="KW-1185">Reference proteome</keyword>
<reference evidence="1" key="1">
    <citation type="submission" date="2020-04" db="EMBL/GenBank/DDBJ databases">
        <title>Draft genome resource of the tomato pathogen Pseudocercospora fuligena.</title>
        <authorList>
            <person name="Zaccaron A."/>
        </authorList>
    </citation>
    <scope>NUCLEOTIDE SEQUENCE</scope>
    <source>
        <strain evidence="1">PF001</strain>
    </source>
</reference>
<accession>A0A8H6R5T0</accession>